<accession>A0ABX3IVZ2</accession>
<gene>
    <name evidence="2" type="ORF">BVL52_11750</name>
</gene>
<feature type="domain" description="N-acetyltransferase" evidence="1">
    <location>
        <begin position="111"/>
        <end position="276"/>
    </location>
</feature>
<proteinExistence type="predicted"/>
<dbReference type="Proteomes" id="UP000189310">
    <property type="component" value="Unassembled WGS sequence"/>
</dbReference>
<dbReference type="InterPro" id="IPR000182">
    <property type="entry name" value="GNAT_dom"/>
</dbReference>
<dbReference type="InterPro" id="IPR016181">
    <property type="entry name" value="Acyl_CoA_acyltransferase"/>
</dbReference>
<keyword evidence="3" id="KW-1185">Reference proteome</keyword>
<reference evidence="2 3" key="1">
    <citation type="submission" date="2017-01" db="EMBL/GenBank/DDBJ databases">
        <title>Pseudomonas psychrotolerans genome sequencing and assembly.</title>
        <authorList>
            <person name="Vyas B."/>
            <person name="Mayilraj S."/>
        </authorList>
    </citation>
    <scope>NUCLEOTIDE SEQUENCE [LARGE SCALE GENOMIC DNA]</scope>
    <source>
        <strain evidence="2 3">SDS18</strain>
    </source>
</reference>
<sequence>MLFRRRLEVELDHLDPYCGELRVLSQDPGLLPGLDLELNLECRWSGASQVRVQVTGMHLRDNQRSYGFRVLNQASSRALALLLLCQRERFSFDSLPIALRKSSAIDRLLAVNIVKAEEAMQQVLACRLAANRHYGRLGDVESPWDLWDEFDPFSIHVAASLGGKCVGSGRVVVNDGHRGRCEIEVATPLPEWLWDAGFVEMSRVAIRPEYAGHRVMLALLRELGRITLHLRARYIVLDAIEVLVPIYVKLGARCLPIHKKHPYSGERVRIMYFDVGQLLARLDRGLLRWLYVFGPTIEHSITPHNLPQVANAFKVPALHLRLKRGMASVFVKLLG</sequence>
<comment type="caution">
    <text evidence="2">The sequence shown here is derived from an EMBL/GenBank/DDBJ whole genome shotgun (WGS) entry which is preliminary data.</text>
</comment>
<dbReference type="SUPFAM" id="SSF55729">
    <property type="entry name" value="Acyl-CoA N-acyltransferases (Nat)"/>
    <property type="match status" value="1"/>
</dbReference>
<evidence type="ECO:0000259" key="1">
    <source>
        <dbReference type="PROSITE" id="PS51186"/>
    </source>
</evidence>
<evidence type="ECO:0000313" key="3">
    <source>
        <dbReference type="Proteomes" id="UP000189310"/>
    </source>
</evidence>
<dbReference type="Gene3D" id="3.40.630.30">
    <property type="match status" value="1"/>
</dbReference>
<evidence type="ECO:0000313" key="2">
    <source>
        <dbReference type="EMBL" id="ONN71163.1"/>
    </source>
</evidence>
<organism evidence="2 3">
    <name type="scientific">Pseudomonas oryzihabitans</name>
    <dbReference type="NCBI Taxonomy" id="47885"/>
    <lineage>
        <taxon>Bacteria</taxon>
        <taxon>Pseudomonadati</taxon>
        <taxon>Pseudomonadota</taxon>
        <taxon>Gammaproteobacteria</taxon>
        <taxon>Pseudomonadales</taxon>
        <taxon>Pseudomonadaceae</taxon>
        <taxon>Pseudomonas</taxon>
    </lineage>
</organism>
<protein>
    <recommendedName>
        <fullName evidence="1">N-acetyltransferase domain-containing protein</fullName>
    </recommendedName>
</protein>
<dbReference type="EMBL" id="MTLN01000006">
    <property type="protein sequence ID" value="ONN71163.1"/>
    <property type="molecule type" value="Genomic_DNA"/>
</dbReference>
<name>A0ABX3IVZ2_9PSED</name>
<dbReference type="PROSITE" id="PS51186">
    <property type="entry name" value="GNAT"/>
    <property type="match status" value="1"/>
</dbReference>